<comment type="caution">
    <text evidence="2">The sequence shown here is derived from an EMBL/GenBank/DDBJ whole genome shotgun (WGS) entry which is preliminary data.</text>
</comment>
<feature type="non-terminal residue" evidence="2">
    <location>
        <position position="1"/>
    </location>
</feature>
<gene>
    <name evidence="2" type="ORF">GMARGA_LOCUS34668</name>
</gene>
<sequence>TSNSGYTSDENYDELRDDCNDNSKAAQENNEAQNNSKSSS</sequence>
<dbReference type="Proteomes" id="UP000789901">
    <property type="component" value="Unassembled WGS sequence"/>
</dbReference>
<reference evidence="2 3" key="1">
    <citation type="submission" date="2021-06" db="EMBL/GenBank/DDBJ databases">
        <authorList>
            <person name="Kallberg Y."/>
            <person name="Tangrot J."/>
            <person name="Rosling A."/>
        </authorList>
    </citation>
    <scope>NUCLEOTIDE SEQUENCE [LARGE SCALE GENOMIC DNA]</scope>
    <source>
        <strain evidence="2 3">120-4 pot B 10/14</strain>
    </source>
</reference>
<evidence type="ECO:0000313" key="2">
    <source>
        <dbReference type="EMBL" id="CAG8839925.1"/>
    </source>
</evidence>
<feature type="compositionally biased region" description="Low complexity" evidence="1">
    <location>
        <begin position="22"/>
        <end position="40"/>
    </location>
</feature>
<evidence type="ECO:0000256" key="1">
    <source>
        <dbReference type="SAM" id="MobiDB-lite"/>
    </source>
</evidence>
<protein>
    <submittedName>
        <fullName evidence="2">7432_t:CDS:1</fullName>
    </submittedName>
</protein>
<name>A0ABN7WT17_GIGMA</name>
<dbReference type="EMBL" id="CAJVQB010061590">
    <property type="protein sequence ID" value="CAG8839925.1"/>
    <property type="molecule type" value="Genomic_DNA"/>
</dbReference>
<proteinExistence type="predicted"/>
<feature type="non-terminal residue" evidence="2">
    <location>
        <position position="40"/>
    </location>
</feature>
<evidence type="ECO:0000313" key="3">
    <source>
        <dbReference type="Proteomes" id="UP000789901"/>
    </source>
</evidence>
<feature type="region of interest" description="Disordered" evidence="1">
    <location>
        <begin position="1"/>
        <end position="40"/>
    </location>
</feature>
<keyword evidence="3" id="KW-1185">Reference proteome</keyword>
<organism evidence="2 3">
    <name type="scientific">Gigaspora margarita</name>
    <dbReference type="NCBI Taxonomy" id="4874"/>
    <lineage>
        <taxon>Eukaryota</taxon>
        <taxon>Fungi</taxon>
        <taxon>Fungi incertae sedis</taxon>
        <taxon>Mucoromycota</taxon>
        <taxon>Glomeromycotina</taxon>
        <taxon>Glomeromycetes</taxon>
        <taxon>Diversisporales</taxon>
        <taxon>Gigasporaceae</taxon>
        <taxon>Gigaspora</taxon>
    </lineage>
</organism>
<accession>A0ABN7WT17</accession>